<proteinExistence type="predicted"/>
<dbReference type="InterPro" id="IPR016041">
    <property type="entry name" value="Ac-CoA_synth_d_su_TIM-brl"/>
</dbReference>
<dbReference type="InterPro" id="IPR051069">
    <property type="entry name" value="ACDS_complex_subunit"/>
</dbReference>
<protein>
    <submittedName>
        <fullName evidence="2">Acetyl-CoA decarbonylase/synthase complex subunit delta</fullName>
    </submittedName>
</protein>
<dbReference type="Pfam" id="PF03599">
    <property type="entry name" value="CdhD"/>
    <property type="match status" value="1"/>
</dbReference>
<feature type="domain" description="CO dehydrogenase/acetyl-CoA synthase delta subunit TIM barrel" evidence="1">
    <location>
        <begin position="17"/>
        <end position="301"/>
    </location>
</feature>
<dbReference type="EMBL" id="DTHB01000048">
    <property type="protein sequence ID" value="HGB15010.1"/>
    <property type="molecule type" value="Genomic_DNA"/>
</dbReference>
<sequence>MAFEIPKQKYSGSIKTVTIGKGDKAITLGGETCYPFYLFEGEMPNPPRVAMEVWDIDPGEDWAEPAKEPFKDVLGDPVAWAKKCVNEYGAEAVALILVSTDPNGQDASPESAAATAKKVADAIDVPLIIYGSGSVEKDAEVLPAVAEACEGKAVCLGPVQDKNYKKIGAAALGYNHVVIANTPIDVNLAKQLNILLGQLGVKDNQILVDPTTGGLGYGMEYTYSVMERDRMAALTQEDEKLQLPIINNLANEVWKVKECKLTNAEAPALGDQTKRGILMEAVTAVSLLLAGSDLMVMRHPDAIKLVKSYIQEMMG</sequence>
<dbReference type="NCBIfam" id="NF003377">
    <property type="entry name" value="PRK04452.1-3"/>
    <property type="match status" value="1"/>
</dbReference>
<evidence type="ECO:0000313" key="2">
    <source>
        <dbReference type="EMBL" id="HGB15010.1"/>
    </source>
</evidence>
<dbReference type="Gene3D" id="3.20.20.20">
    <property type="entry name" value="Dihydropteroate synthase-like"/>
    <property type="match status" value="1"/>
</dbReference>
<accession>A0A7C3WI76</accession>
<dbReference type="SUPFAM" id="SSF51717">
    <property type="entry name" value="Dihydropteroate synthetase-like"/>
    <property type="match status" value="1"/>
</dbReference>
<gene>
    <name evidence="2" type="ORF">ENV62_07240</name>
</gene>
<dbReference type="PANTHER" id="PTHR36214:SF5">
    <property type="entry name" value="ACETYL-COA DECARBONYLASE_SYNTHASE COMPLEX SUBUNIT DELTA"/>
    <property type="match status" value="1"/>
</dbReference>
<dbReference type="NCBIfam" id="NF003376">
    <property type="entry name" value="PRK04452.1-2"/>
    <property type="match status" value="1"/>
</dbReference>
<dbReference type="AlphaFoldDB" id="A0A7C3WI76"/>
<comment type="caution">
    <text evidence="2">The sequence shown here is derived from an EMBL/GenBank/DDBJ whole genome shotgun (WGS) entry which is preliminary data.</text>
</comment>
<name>A0A7C3WI76_9BACT</name>
<reference evidence="2" key="1">
    <citation type="journal article" date="2020" name="mSystems">
        <title>Genome- and Community-Level Interaction Insights into Carbon Utilization and Element Cycling Functions of Hydrothermarchaeota in Hydrothermal Sediment.</title>
        <authorList>
            <person name="Zhou Z."/>
            <person name="Liu Y."/>
            <person name="Xu W."/>
            <person name="Pan J."/>
            <person name="Luo Z.H."/>
            <person name="Li M."/>
        </authorList>
    </citation>
    <scope>NUCLEOTIDE SEQUENCE [LARGE SCALE GENOMIC DNA]</scope>
    <source>
        <strain evidence="2">SpSt-776</strain>
    </source>
</reference>
<organism evidence="2">
    <name type="scientific">Desulfobacca acetoxidans</name>
    <dbReference type="NCBI Taxonomy" id="60893"/>
    <lineage>
        <taxon>Bacteria</taxon>
        <taxon>Pseudomonadati</taxon>
        <taxon>Thermodesulfobacteriota</taxon>
        <taxon>Desulfobaccia</taxon>
        <taxon>Desulfobaccales</taxon>
        <taxon>Desulfobaccaceae</taxon>
        <taxon>Desulfobacca</taxon>
    </lineage>
</organism>
<dbReference type="InterPro" id="IPR011005">
    <property type="entry name" value="Dihydropteroate_synth-like_sf"/>
</dbReference>
<dbReference type="PANTHER" id="PTHR36214">
    <property type="match status" value="1"/>
</dbReference>
<evidence type="ECO:0000259" key="1">
    <source>
        <dbReference type="Pfam" id="PF03599"/>
    </source>
</evidence>